<sequence length="659" mass="70008">MLSRLSLASKLLLLLLPFSAALIGLASVLAVDRFQTLSELQRSDRLIQVAARSSQLIHDLQTERGLSNGFLSGQAAGLPPPLQQARLASDKDLAAFRDEAANHAASSLAGDLSAVSSQLDSLSRLRADVEKRAMPASEAFASYSIRIDALIGLIAKLAQANSDGDLLRSTAALLSLQCEKEFAGRERGYVNGVLNGGVFDQKSFAQAEGLKAKQDACAGQLRLMADEALRTQVDAVEGGEEAKALQTLRDKLLGQALGQPVGVAPAAWFQAATQRIGALKTLQDKLLSDLAGQVAAKVSQARVDLWVTLGGSALVILALGGLGFSIYRGIHVPVQRLELLMTSMSRDFDLRPRADIRGHDEIARMGKAFDHLVEAFARTLNQVNHNAHSLVEAAHAMLAISHRAAKASETQSQSAAGIAAAVEEMSAGIESVSANTRLSLNVAQQMQSSVSDGRERMRSTTQAMNQTSTVLDDAGGRIESLQQKSEDIRSIITAIREIADQTNLLALNAAIEAARAGEMGRGFAVVADEVRKLAERTGKETLDITSLIEDIRGETQTAAHHMQEARQRMESGLELVGQTVNDLDEIHQEASEAAAKSQGTAAAMAQQTAASGEVANNISVIASLAEENSGLVQEVADLSDRLNASASELVELVDKFKHA</sequence>
<dbReference type="EMBL" id="JAFLRD010000025">
    <property type="protein sequence ID" value="MBO0418145.1"/>
    <property type="molecule type" value="Genomic_DNA"/>
</dbReference>
<dbReference type="Gene3D" id="1.10.287.950">
    <property type="entry name" value="Methyl-accepting chemotaxis protein"/>
    <property type="match status" value="1"/>
</dbReference>
<dbReference type="Pfam" id="PF00672">
    <property type="entry name" value="HAMP"/>
    <property type="match status" value="1"/>
</dbReference>
<proteinExistence type="inferred from homology"/>
<gene>
    <name evidence="7" type="ORF">J1C50_21800</name>
</gene>
<organism evidence="7 8">
    <name type="scientific">Chromobacterium haemolyticum</name>
    <dbReference type="NCBI Taxonomy" id="394935"/>
    <lineage>
        <taxon>Bacteria</taxon>
        <taxon>Pseudomonadati</taxon>
        <taxon>Pseudomonadota</taxon>
        <taxon>Betaproteobacteria</taxon>
        <taxon>Neisseriales</taxon>
        <taxon>Chromobacteriaceae</taxon>
        <taxon>Chromobacterium</taxon>
    </lineage>
</organism>
<dbReference type="PANTHER" id="PTHR32089:SF112">
    <property type="entry name" value="LYSOZYME-LIKE PROTEIN-RELATED"/>
    <property type="match status" value="1"/>
</dbReference>
<dbReference type="RefSeq" id="WP_043593724.1">
    <property type="nucleotide sequence ID" value="NZ_JAEILV010000027.1"/>
</dbReference>
<dbReference type="SMART" id="SM00283">
    <property type="entry name" value="MA"/>
    <property type="match status" value="1"/>
</dbReference>
<evidence type="ECO:0000256" key="1">
    <source>
        <dbReference type="ARBA" id="ARBA00023224"/>
    </source>
</evidence>
<dbReference type="CDD" id="cd11386">
    <property type="entry name" value="MCP_signal"/>
    <property type="match status" value="1"/>
</dbReference>
<dbReference type="Proteomes" id="UP000664349">
    <property type="component" value="Unassembled WGS sequence"/>
</dbReference>
<dbReference type="SMART" id="SM00304">
    <property type="entry name" value="HAMP"/>
    <property type="match status" value="2"/>
</dbReference>
<evidence type="ECO:0000313" key="8">
    <source>
        <dbReference type="Proteomes" id="UP000664349"/>
    </source>
</evidence>
<evidence type="ECO:0000256" key="3">
    <source>
        <dbReference type="PROSITE-ProRule" id="PRU00284"/>
    </source>
</evidence>
<feature type="domain" description="NIT" evidence="6">
    <location>
        <begin position="51"/>
        <end position="297"/>
    </location>
</feature>
<dbReference type="InterPro" id="IPR010910">
    <property type="entry name" value="Nitrate/nitrite_sensing_bac"/>
</dbReference>
<comment type="similarity">
    <text evidence="2">Belongs to the methyl-accepting chemotaxis (MCP) protein family.</text>
</comment>
<dbReference type="Pfam" id="PF00015">
    <property type="entry name" value="MCPsignal"/>
    <property type="match status" value="1"/>
</dbReference>
<evidence type="ECO:0000259" key="6">
    <source>
        <dbReference type="PROSITE" id="PS50906"/>
    </source>
</evidence>
<dbReference type="InterPro" id="IPR004089">
    <property type="entry name" value="MCPsignal_dom"/>
</dbReference>
<dbReference type="Pfam" id="PF08376">
    <property type="entry name" value="NIT"/>
    <property type="match status" value="1"/>
</dbReference>
<dbReference type="InterPro" id="IPR013587">
    <property type="entry name" value="Nitrate/nitrite_sensing"/>
</dbReference>
<dbReference type="PROSITE" id="PS50111">
    <property type="entry name" value="CHEMOTAXIS_TRANSDUC_2"/>
    <property type="match status" value="1"/>
</dbReference>
<accession>A0ABS3GU90</accession>
<keyword evidence="8" id="KW-1185">Reference proteome</keyword>
<name>A0ABS3GU90_9NEIS</name>
<feature type="domain" description="Methyl-accepting transducer" evidence="4">
    <location>
        <begin position="386"/>
        <end position="622"/>
    </location>
</feature>
<evidence type="ECO:0000259" key="4">
    <source>
        <dbReference type="PROSITE" id="PS50111"/>
    </source>
</evidence>
<dbReference type="PROSITE" id="PS50906">
    <property type="entry name" value="NIT"/>
    <property type="match status" value="1"/>
</dbReference>
<protein>
    <submittedName>
        <fullName evidence="7">Methyl-accepting chemotaxis protein</fullName>
    </submittedName>
</protein>
<dbReference type="InterPro" id="IPR003660">
    <property type="entry name" value="HAMP_dom"/>
</dbReference>
<dbReference type="SUPFAM" id="SSF58104">
    <property type="entry name" value="Methyl-accepting chemotaxis protein (MCP) signaling domain"/>
    <property type="match status" value="1"/>
</dbReference>
<dbReference type="CDD" id="cd06225">
    <property type="entry name" value="HAMP"/>
    <property type="match status" value="1"/>
</dbReference>
<reference evidence="7 8" key="1">
    <citation type="submission" date="2021-03" db="EMBL/GenBank/DDBJ databases">
        <title>First Case of infection caused by Chromobacterium haemolyticum derived from water in China.</title>
        <authorList>
            <person name="Chen J."/>
            <person name="Liu C."/>
        </authorList>
    </citation>
    <scope>NUCLEOTIDE SEQUENCE [LARGE SCALE GENOMIC DNA]</scope>
    <source>
        <strain evidence="7 8">WJ-5</strain>
    </source>
</reference>
<dbReference type="PROSITE" id="PS50885">
    <property type="entry name" value="HAMP"/>
    <property type="match status" value="1"/>
</dbReference>
<evidence type="ECO:0000256" key="2">
    <source>
        <dbReference type="ARBA" id="ARBA00029447"/>
    </source>
</evidence>
<comment type="caution">
    <text evidence="7">The sequence shown here is derived from an EMBL/GenBank/DDBJ whole genome shotgun (WGS) entry which is preliminary data.</text>
</comment>
<evidence type="ECO:0000259" key="5">
    <source>
        <dbReference type="PROSITE" id="PS50885"/>
    </source>
</evidence>
<feature type="domain" description="HAMP" evidence="5">
    <location>
        <begin position="328"/>
        <end position="381"/>
    </location>
</feature>
<evidence type="ECO:0000313" key="7">
    <source>
        <dbReference type="EMBL" id="MBO0418145.1"/>
    </source>
</evidence>
<dbReference type="PANTHER" id="PTHR32089">
    <property type="entry name" value="METHYL-ACCEPTING CHEMOTAXIS PROTEIN MCPB"/>
    <property type="match status" value="1"/>
</dbReference>
<keyword evidence="1 3" id="KW-0807">Transducer</keyword>